<protein>
    <recommendedName>
        <fullName evidence="3">MarR family transcriptional regulator</fullName>
    </recommendedName>
</protein>
<evidence type="ECO:0000313" key="2">
    <source>
        <dbReference type="Proteomes" id="UP001631993"/>
    </source>
</evidence>
<accession>A0ABW9IP80</accession>
<dbReference type="RefSeq" id="WP_369279816.1">
    <property type="nucleotide sequence ID" value="NZ_JBJVMW010000010.1"/>
</dbReference>
<name>A0ABW9IP80_STRGJ</name>
<gene>
    <name evidence="1" type="ORF">ACKI1S_27025</name>
</gene>
<dbReference type="Proteomes" id="UP001631993">
    <property type="component" value="Unassembled WGS sequence"/>
</dbReference>
<proteinExistence type="predicted"/>
<organism evidence="1 2">
    <name type="scientific">Streptomyces galilaeus</name>
    <dbReference type="NCBI Taxonomy" id="33899"/>
    <lineage>
        <taxon>Bacteria</taxon>
        <taxon>Bacillati</taxon>
        <taxon>Actinomycetota</taxon>
        <taxon>Actinomycetes</taxon>
        <taxon>Kitasatosporales</taxon>
        <taxon>Streptomycetaceae</taxon>
        <taxon>Streptomyces</taxon>
    </lineage>
</organism>
<evidence type="ECO:0000313" key="1">
    <source>
        <dbReference type="EMBL" id="MFM9649787.1"/>
    </source>
</evidence>
<dbReference type="EMBL" id="JBJVNE010000014">
    <property type="protein sequence ID" value="MFM9649787.1"/>
    <property type="molecule type" value="Genomic_DNA"/>
</dbReference>
<reference evidence="1 2" key="1">
    <citation type="submission" date="2024-12" db="EMBL/GenBank/DDBJ databases">
        <title>Forecasting of Potato common scab and diversities of Pathogenic streptomyces spp. in china.</title>
        <authorList>
            <person name="Handique U."/>
            <person name="Wu J."/>
        </authorList>
    </citation>
    <scope>NUCLEOTIDE SEQUENCE [LARGE SCALE GENOMIC DNA]</scope>
    <source>
        <strain evidence="1 2">ZRIMU1585</strain>
    </source>
</reference>
<evidence type="ECO:0008006" key="3">
    <source>
        <dbReference type="Google" id="ProtNLM"/>
    </source>
</evidence>
<comment type="caution">
    <text evidence="1">The sequence shown here is derived from an EMBL/GenBank/DDBJ whole genome shotgun (WGS) entry which is preliminary data.</text>
</comment>
<keyword evidence="2" id="KW-1185">Reference proteome</keyword>
<sequence>MNQAIRAVVLRAQGRPWTHAERALYGLLRDEWVEALRREEMGVAA</sequence>